<organism evidence="4">
    <name type="scientific">Cacopsylla melanoneura</name>
    <dbReference type="NCBI Taxonomy" id="428564"/>
    <lineage>
        <taxon>Eukaryota</taxon>
        <taxon>Metazoa</taxon>
        <taxon>Ecdysozoa</taxon>
        <taxon>Arthropoda</taxon>
        <taxon>Hexapoda</taxon>
        <taxon>Insecta</taxon>
        <taxon>Pterygota</taxon>
        <taxon>Neoptera</taxon>
        <taxon>Paraneoptera</taxon>
        <taxon>Hemiptera</taxon>
        <taxon>Sternorrhyncha</taxon>
        <taxon>Psylloidea</taxon>
        <taxon>Psyllidae</taxon>
        <taxon>Psyllinae</taxon>
        <taxon>Cacopsylla</taxon>
    </lineage>
</organism>
<dbReference type="EMBL" id="HBUF01223254">
    <property type="protein sequence ID" value="CAG6670415.1"/>
    <property type="molecule type" value="Transcribed_RNA"/>
</dbReference>
<keyword evidence="1" id="KW-0479">Metal-binding</keyword>
<evidence type="ECO:0000256" key="2">
    <source>
        <dbReference type="SAM" id="MobiDB-lite"/>
    </source>
</evidence>
<dbReference type="EMBL" id="HBUF01223255">
    <property type="protein sequence ID" value="CAG6670417.1"/>
    <property type="molecule type" value="Transcribed_RNA"/>
</dbReference>
<dbReference type="PROSITE" id="PS50157">
    <property type="entry name" value="ZINC_FINGER_C2H2_2"/>
    <property type="match status" value="1"/>
</dbReference>
<keyword evidence="1" id="KW-0863">Zinc-finger</keyword>
<evidence type="ECO:0000256" key="1">
    <source>
        <dbReference type="PROSITE-ProRule" id="PRU00042"/>
    </source>
</evidence>
<dbReference type="Gene3D" id="3.30.160.60">
    <property type="entry name" value="Classic Zinc Finger"/>
    <property type="match status" value="1"/>
</dbReference>
<protein>
    <recommendedName>
        <fullName evidence="3">C2H2-type domain-containing protein</fullName>
    </recommendedName>
</protein>
<feature type="domain" description="C2H2-type" evidence="3">
    <location>
        <begin position="242"/>
        <end position="270"/>
    </location>
</feature>
<sequence length="270" mass="31959">MLHIKWQDRIANEEVLRRANSMDIEDIIKIRRLRWAGHLSRMPTDRLPQQMALGELDKGKRMQCKPKKRWADTIKDDLKSLNINTREWRELAADRTAWREETKSRIMRKHEENLEQRTERRLQRHEEEDTYSWKCPLCDFLRIGRRGRQYVNSHISQAHRTRQDTIPPATRTTDIHCLTCNQQCKSKAGLISHMRHKHPDVELESNSLRPIRLERSVPLSNTHSDTQHDQPTRVMSNPSSQWSCPHCHREFRSKAGLSSHTRSNKCGVQS</sequence>
<accession>A0A8D8SM93</accession>
<dbReference type="PANTHER" id="PTHR47027:SF20">
    <property type="entry name" value="REVERSE TRANSCRIPTASE-LIKE PROTEIN WITH RNA-DIRECTED DNA POLYMERASE DOMAIN"/>
    <property type="match status" value="1"/>
</dbReference>
<name>A0A8D8SM93_9HEMI</name>
<dbReference type="SMART" id="SM00355">
    <property type="entry name" value="ZnF_C2H2"/>
    <property type="match status" value="3"/>
</dbReference>
<reference evidence="4" key="1">
    <citation type="submission" date="2021-05" db="EMBL/GenBank/DDBJ databases">
        <authorList>
            <person name="Alioto T."/>
            <person name="Alioto T."/>
            <person name="Gomez Garrido J."/>
        </authorList>
    </citation>
    <scope>NUCLEOTIDE SEQUENCE</scope>
</reference>
<evidence type="ECO:0000259" key="3">
    <source>
        <dbReference type="PROSITE" id="PS50157"/>
    </source>
</evidence>
<dbReference type="GO" id="GO:0008270">
    <property type="term" value="F:zinc ion binding"/>
    <property type="evidence" value="ECO:0007669"/>
    <property type="project" value="UniProtKB-KW"/>
</dbReference>
<keyword evidence="1" id="KW-0862">Zinc</keyword>
<dbReference type="PANTHER" id="PTHR47027">
    <property type="entry name" value="REVERSE TRANSCRIPTASE DOMAIN-CONTAINING PROTEIN"/>
    <property type="match status" value="1"/>
</dbReference>
<dbReference type="PROSITE" id="PS00028">
    <property type="entry name" value="ZINC_FINGER_C2H2_1"/>
    <property type="match status" value="1"/>
</dbReference>
<evidence type="ECO:0000313" key="4">
    <source>
        <dbReference type="EMBL" id="CAG6670417.1"/>
    </source>
</evidence>
<dbReference type="AlphaFoldDB" id="A0A8D8SM93"/>
<feature type="region of interest" description="Disordered" evidence="2">
    <location>
        <begin position="217"/>
        <end position="241"/>
    </location>
</feature>
<dbReference type="InterPro" id="IPR013087">
    <property type="entry name" value="Znf_C2H2_type"/>
</dbReference>
<proteinExistence type="predicted"/>